<evidence type="ECO:0000313" key="2">
    <source>
        <dbReference type="EMBL" id="KAI8583066.1"/>
    </source>
</evidence>
<reference evidence="2" key="2">
    <citation type="journal article" date="2022" name="Proc. Natl. Acad. Sci. U.S.A.">
        <title>Diploid-dominant life cycles characterize the early evolution of Fungi.</title>
        <authorList>
            <person name="Amses K.R."/>
            <person name="Simmons D.R."/>
            <person name="Longcore J.E."/>
            <person name="Mondo S.J."/>
            <person name="Seto K."/>
            <person name="Jeronimo G.H."/>
            <person name="Bonds A.E."/>
            <person name="Quandt C.A."/>
            <person name="Davis W.J."/>
            <person name="Chang Y."/>
            <person name="Federici B.A."/>
            <person name="Kuo A."/>
            <person name="LaButti K."/>
            <person name="Pangilinan J."/>
            <person name="Andreopoulos W."/>
            <person name="Tritt A."/>
            <person name="Riley R."/>
            <person name="Hundley H."/>
            <person name="Johnson J."/>
            <person name="Lipzen A."/>
            <person name="Barry K."/>
            <person name="Lang B.F."/>
            <person name="Cuomo C.A."/>
            <person name="Buchler N.E."/>
            <person name="Grigoriev I.V."/>
            <person name="Spatafora J.W."/>
            <person name="Stajich J.E."/>
            <person name="James T.Y."/>
        </authorList>
    </citation>
    <scope>NUCLEOTIDE SEQUENCE</scope>
    <source>
        <strain evidence="2">AG</strain>
    </source>
</reference>
<protein>
    <submittedName>
        <fullName evidence="2">Uncharacterized protein</fullName>
    </submittedName>
</protein>
<comment type="caution">
    <text evidence="2">The sequence shown here is derived from an EMBL/GenBank/DDBJ whole genome shotgun (WGS) entry which is preliminary data.</text>
</comment>
<dbReference type="AlphaFoldDB" id="A0AAD5HHX2"/>
<name>A0AAD5HHX2_UMBRA</name>
<dbReference type="RefSeq" id="XP_051448070.1">
    <property type="nucleotide sequence ID" value="XM_051586151.1"/>
</dbReference>
<organism evidence="2 3">
    <name type="scientific">Umbelopsis ramanniana AG</name>
    <dbReference type="NCBI Taxonomy" id="1314678"/>
    <lineage>
        <taxon>Eukaryota</taxon>
        <taxon>Fungi</taxon>
        <taxon>Fungi incertae sedis</taxon>
        <taxon>Mucoromycota</taxon>
        <taxon>Mucoromycotina</taxon>
        <taxon>Umbelopsidomycetes</taxon>
        <taxon>Umbelopsidales</taxon>
        <taxon>Umbelopsidaceae</taxon>
        <taxon>Umbelopsis</taxon>
    </lineage>
</organism>
<proteinExistence type="predicted"/>
<sequence>MTTLMNDYTHWQHKNNEAIERIAFLESQIATVRKQCEDRRQQELVVKKLKNQLRIYSLKQKEYTSLLDKLNSRTRRTVRDTGLSETTTYTSPDVKASIAIKQLTAKIETLMTEKLKGGHDTEDLSGISVPIMTLLRSSTVDSNMILDQITKYLDNLHEKVHSNTIYTESDSKEEGIFSKKVQELEHLCEEREARVEENVKKEQEYKYQADDLVRQIKTKIATNYPDNEVQRMVLKNILSKAQKQRYHKKVEMLQQAAMELKQEHGVINAEFPVMVTDINEQMVMKNLVKYIPDIC</sequence>
<dbReference type="EMBL" id="MU620897">
    <property type="protein sequence ID" value="KAI8583066.1"/>
    <property type="molecule type" value="Genomic_DNA"/>
</dbReference>
<evidence type="ECO:0000313" key="3">
    <source>
        <dbReference type="Proteomes" id="UP001206595"/>
    </source>
</evidence>
<keyword evidence="3" id="KW-1185">Reference proteome</keyword>
<evidence type="ECO:0000256" key="1">
    <source>
        <dbReference type="SAM" id="Coils"/>
    </source>
</evidence>
<accession>A0AAD5HHX2</accession>
<dbReference type="Proteomes" id="UP001206595">
    <property type="component" value="Unassembled WGS sequence"/>
</dbReference>
<gene>
    <name evidence="2" type="ORF">K450DRAFT_224052</name>
</gene>
<reference evidence="2" key="1">
    <citation type="submission" date="2021-06" db="EMBL/GenBank/DDBJ databases">
        <authorList>
            <consortium name="DOE Joint Genome Institute"/>
            <person name="Mondo S.J."/>
            <person name="Amses K.R."/>
            <person name="Simmons D.R."/>
            <person name="Longcore J.E."/>
            <person name="Seto K."/>
            <person name="Alves G.H."/>
            <person name="Bonds A.E."/>
            <person name="Quandt C.A."/>
            <person name="Davis W.J."/>
            <person name="Chang Y."/>
            <person name="Letcher P.M."/>
            <person name="Powell M.J."/>
            <person name="Kuo A."/>
            <person name="Labutti K."/>
            <person name="Pangilinan J."/>
            <person name="Andreopoulos W."/>
            <person name="Tritt A."/>
            <person name="Riley R."/>
            <person name="Hundley H."/>
            <person name="Johnson J."/>
            <person name="Lipzen A."/>
            <person name="Barry K."/>
            <person name="Berbee M.L."/>
            <person name="Buchler N.E."/>
            <person name="Grigoriev I.V."/>
            <person name="Spatafora J.W."/>
            <person name="Stajich J.E."/>
            <person name="James T.Y."/>
        </authorList>
    </citation>
    <scope>NUCLEOTIDE SEQUENCE</scope>
    <source>
        <strain evidence="2">AG</strain>
    </source>
</reference>
<dbReference type="GeneID" id="75911499"/>
<feature type="coiled-coil region" evidence="1">
    <location>
        <begin position="15"/>
        <end position="42"/>
    </location>
</feature>
<keyword evidence="1" id="KW-0175">Coiled coil</keyword>